<dbReference type="STRING" id="398512.Bccel_1178"/>
<evidence type="ECO:0000256" key="2">
    <source>
        <dbReference type="ARBA" id="ARBA00022723"/>
    </source>
</evidence>
<dbReference type="PANTHER" id="PTHR46233">
    <property type="entry name" value="HYDROXYACYLGLUTATHIONE HYDROLASE GLOC"/>
    <property type="match status" value="1"/>
</dbReference>
<dbReference type="InterPro" id="IPR001279">
    <property type="entry name" value="Metallo-B-lactamas"/>
</dbReference>
<dbReference type="SUPFAM" id="SSF56281">
    <property type="entry name" value="Metallo-hydrolase/oxidoreductase"/>
    <property type="match status" value="1"/>
</dbReference>
<dbReference type="GO" id="GO:0046872">
    <property type="term" value="F:metal ion binding"/>
    <property type="evidence" value="ECO:0007669"/>
    <property type="project" value="UniProtKB-KW"/>
</dbReference>
<proteinExistence type="predicted"/>
<sequence>MGKKWITKNGYIIQQVLDSNNPLLVSNKTTSILIDTGSRKKWMKLSDKINCILSNKLKLSAVILTHTHHDHVQNARSFKDTFKLDIIVHKSEAEYLKDGGSIYITSNNEKYIKNYEPVMWDIQTDDKYDLCNYDLDAYILHTPGHSTGSVSIIIDNEIAIVGDALSGLDNKPFKRTLKKYLKI</sequence>
<evidence type="ECO:0000313" key="7">
    <source>
        <dbReference type="Proteomes" id="UP000036923"/>
    </source>
</evidence>
<protein>
    <submittedName>
        <fullName evidence="6">Beta-lactamase domain protein</fullName>
    </submittedName>
</protein>
<dbReference type="RefSeq" id="WP_050753156.1">
    <property type="nucleotide sequence ID" value="NZ_LGTC01000001.1"/>
</dbReference>
<dbReference type="Pfam" id="PF00753">
    <property type="entry name" value="Lactamase_B"/>
    <property type="match status" value="1"/>
</dbReference>
<accession>A0A0L6JJP3</accession>
<dbReference type="EMBL" id="LGTC01000001">
    <property type="protein sequence ID" value="KNY25918.1"/>
    <property type="molecule type" value="Genomic_DNA"/>
</dbReference>
<comment type="caution">
    <text evidence="6">The sequence shown here is derived from an EMBL/GenBank/DDBJ whole genome shotgun (WGS) entry which is preliminary data.</text>
</comment>
<dbReference type="InterPro" id="IPR036866">
    <property type="entry name" value="RibonucZ/Hydroxyglut_hydro"/>
</dbReference>
<feature type="domain" description="Metallo-beta-lactamase" evidence="5">
    <location>
        <begin position="19"/>
        <end position="183"/>
    </location>
</feature>
<evidence type="ECO:0000259" key="5">
    <source>
        <dbReference type="SMART" id="SM00849"/>
    </source>
</evidence>
<evidence type="ECO:0000256" key="3">
    <source>
        <dbReference type="ARBA" id="ARBA00022801"/>
    </source>
</evidence>
<gene>
    <name evidence="6" type="ORF">Bccel_1178</name>
</gene>
<dbReference type="GO" id="GO:0016787">
    <property type="term" value="F:hydrolase activity"/>
    <property type="evidence" value="ECO:0007669"/>
    <property type="project" value="UniProtKB-KW"/>
</dbReference>
<dbReference type="PANTHER" id="PTHR46233:SF3">
    <property type="entry name" value="HYDROXYACYLGLUTATHIONE HYDROLASE GLOC"/>
    <property type="match status" value="1"/>
</dbReference>
<dbReference type="Gene3D" id="3.60.15.10">
    <property type="entry name" value="Ribonuclease Z/Hydroxyacylglutathione hydrolase-like"/>
    <property type="match status" value="1"/>
</dbReference>
<keyword evidence="7" id="KW-1185">Reference proteome</keyword>
<dbReference type="InterPro" id="IPR051453">
    <property type="entry name" value="MBL_Glyoxalase_II"/>
</dbReference>
<keyword evidence="4" id="KW-0862">Zinc</keyword>
<keyword evidence="3" id="KW-0378">Hydrolase</keyword>
<dbReference type="AlphaFoldDB" id="A0A0L6JJP3"/>
<organism evidence="6 7">
    <name type="scientific">Pseudobacteroides cellulosolvens ATCC 35603 = DSM 2933</name>
    <dbReference type="NCBI Taxonomy" id="398512"/>
    <lineage>
        <taxon>Bacteria</taxon>
        <taxon>Bacillati</taxon>
        <taxon>Bacillota</taxon>
        <taxon>Clostridia</taxon>
        <taxon>Eubacteriales</taxon>
        <taxon>Oscillospiraceae</taxon>
        <taxon>Pseudobacteroides</taxon>
    </lineage>
</organism>
<dbReference type="SMART" id="SM00849">
    <property type="entry name" value="Lactamase_B"/>
    <property type="match status" value="1"/>
</dbReference>
<dbReference type="CDD" id="cd06262">
    <property type="entry name" value="metallo-hydrolase-like_MBL-fold"/>
    <property type="match status" value="1"/>
</dbReference>
<evidence type="ECO:0000256" key="1">
    <source>
        <dbReference type="ARBA" id="ARBA00001947"/>
    </source>
</evidence>
<dbReference type="eggNOG" id="COG0491">
    <property type="taxonomic scope" value="Bacteria"/>
</dbReference>
<comment type="cofactor">
    <cofactor evidence="1">
        <name>Zn(2+)</name>
        <dbReference type="ChEBI" id="CHEBI:29105"/>
    </cofactor>
</comment>
<keyword evidence="2" id="KW-0479">Metal-binding</keyword>
<evidence type="ECO:0000313" key="6">
    <source>
        <dbReference type="EMBL" id="KNY25918.1"/>
    </source>
</evidence>
<dbReference type="Proteomes" id="UP000036923">
    <property type="component" value="Unassembled WGS sequence"/>
</dbReference>
<name>A0A0L6JJP3_9FIRM</name>
<evidence type="ECO:0000256" key="4">
    <source>
        <dbReference type="ARBA" id="ARBA00022833"/>
    </source>
</evidence>
<reference evidence="7" key="1">
    <citation type="submission" date="2015-07" db="EMBL/GenBank/DDBJ databases">
        <title>Near-Complete Genome Sequence of the Cellulolytic Bacterium Bacteroides (Pseudobacteroides) cellulosolvens ATCC 35603.</title>
        <authorList>
            <person name="Dassa B."/>
            <person name="Utturkar S.M."/>
            <person name="Klingeman D.M."/>
            <person name="Hurt R.A."/>
            <person name="Keller M."/>
            <person name="Xu J."/>
            <person name="Reddy Y.H.K."/>
            <person name="Borovok I."/>
            <person name="Grinberg I.R."/>
            <person name="Lamed R."/>
            <person name="Zhivin O."/>
            <person name="Bayer E.A."/>
            <person name="Brown S.D."/>
        </authorList>
    </citation>
    <scope>NUCLEOTIDE SEQUENCE [LARGE SCALE GENOMIC DNA]</scope>
    <source>
        <strain evidence="7">DSM 2933</strain>
    </source>
</reference>